<feature type="binding site" evidence="5">
    <location>
        <position position="423"/>
    </location>
    <ligand>
        <name>(S)-malate</name>
        <dbReference type="ChEBI" id="CHEBI:15589"/>
    </ligand>
</feature>
<keyword evidence="6 7" id="KW-0479">Metal-binding</keyword>
<dbReference type="EMBL" id="CP013067">
    <property type="protein sequence ID" value="ALP40139.1"/>
    <property type="molecule type" value="Genomic_DNA"/>
</dbReference>
<evidence type="ECO:0000256" key="4">
    <source>
        <dbReference type="PIRSR" id="PIRSR000106-1"/>
    </source>
</evidence>
<sequence length="516" mass="55788">MNDTLMGTSLPYAERRRLGLMGRMPHKEESLAQQRRRIHRLVQAMQSPFDQHLLLRQLQEDNPVLFYDLVRHHLPELLPIIYTPVVGEACQRHSDLYLRSHGLYLSWHDRDELDAIFDSVEQEVDVIVISDGERVLGLGDLGIGGMGICIGKLALYSAAGGIDPARTLPLCVDGGTNNPELLEDDSYLGWQAPRIDGETYYHFMDKVVAAIRRRWPQVVLQFEDFAGKHAANLLARYRDELCMFNDDIQGTAAVTSACVLAGLRQAGRALAGTPVLIVGAGAAGCGIAAMLAQLAGGSDTIWLFDQEGVVSRDRAELTPGQRPFVRPPEEASGDLAAVIQRLRPGVLIGVSGQGGLFTRAVLEAMGAVNERPVILPLSNPTRSAEATPQQVWEASGERALIATGSPFAPVPVGESLRSVSQCNNVYVFPGIGLGATAVKARRISDGMLLAAVAAVGAYPLEAGRLLPPIEQVGEVARAVASAVALAARAEGLAEFDGDPAPLIDRAWWRPHYWALR</sequence>
<comment type="cofactor">
    <cofactor evidence="6">
        <name>Mg(2+)</name>
        <dbReference type="ChEBI" id="CHEBI:18420"/>
    </cofactor>
    <cofactor evidence="6">
        <name>Mn(2+)</name>
        <dbReference type="ChEBI" id="CHEBI:29035"/>
    </cofactor>
    <text evidence="6">Divalent metal cations. Prefers magnesium or manganese.</text>
</comment>
<evidence type="ECO:0000313" key="11">
    <source>
        <dbReference type="Proteomes" id="UP000058114"/>
    </source>
</evidence>
<feature type="active site" description="Proton acceptor" evidence="4">
    <location>
        <position position="152"/>
    </location>
</feature>
<dbReference type="Pfam" id="PF03949">
    <property type="entry name" value="Malic_M"/>
    <property type="match status" value="1"/>
</dbReference>
<evidence type="ECO:0000256" key="5">
    <source>
        <dbReference type="PIRSR" id="PIRSR000106-2"/>
    </source>
</evidence>
<dbReference type="KEGG" id="asr:WL1483_720"/>
<dbReference type="GO" id="GO:0006108">
    <property type="term" value="P:malate metabolic process"/>
    <property type="evidence" value="ECO:0007669"/>
    <property type="project" value="TreeGrafter"/>
</dbReference>
<reference evidence="10 11" key="2">
    <citation type="journal article" date="2016" name="Genome Announc.">
        <title>Complete Genome Sequence of the Highly Virulent Aeromonas schubertii Strain WL1483, Isolated from Diseased Snakehead Fish (Channa argus) in China.</title>
        <authorList>
            <person name="Liu L."/>
            <person name="Li N."/>
            <person name="Zhang D."/>
            <person name="Fu X."/>
            <person name="Shi C."/>
            <person name="Lin Q."/>
            <person name="Hao G."/>
        </authorList>
    </citation>
    <scope>NUCLEOTIDE SEQUENCE [LARGE SCALE GENOMIC DNA]</scope>
    <source>
        <strain evidence="10 11">WL1483</strain>
    </source>
</reference>
<dbReference type="NCBIfam" id="NF010052">
    <property type="entry name" value="PRK13529.1"/>
    <property type="match status" value="1"/>
</dbReference>
<accession>A0A0S2SEL1</accession>
<dbReference type="SMART" id="SM01274">
    <property type="entry name" value="malic"/>
    <property type="match status" value="1"/>
</dbReference>
<evidence type="ECO:0000256" key="1">
    <source>
        <dbReference type="ARBA" id="ARBA00008785"/>
    </source>
</evidence>
<dbReference type="GO" id="GO:0046872">
    <property type="term" value="F:metal ion binding"/>
    <property type="evidence" value="ECO:0007669"/>
    <property type="project" value="UniProtKB-KW"/>
</dbReference>
<dbReference type="InterPro" id="IPR037062">
    <property type="entry name" value="Malic_N_dom_sf"/>
</dbReference>
<dbReference type="InterPro" id="IPR012301">
    <property type="entry name" value="Malic_N_dom"/>
</dbReference>
<dbReference type="SUPFAM" id="SSF51735">
    <property type="entry name" value="NAD(P)-binding Rossmann-fold domains"/>
    <property type="match status" value="1"/>
</dbReference>
<evidence type="ECO:0000256" key="7">
    <source>
        <dbReference type="RuleBase" id="RU003427"/>
    </source>
</evidence>
<evidence type="ECO:0000256" key="2">
    <source>
        <dbReference type="ARBA" id="ARBA00023002"/>
    </source>
</evidence>
<dbReference type="RefSeq" id="WP_060584420.1">
    <property type="nucleotide sequence ID" value="NZ_CP013067.1"/>
</dbReference>
<keyword evidence="3" id="KW-0520">NAD</keyword>
<dbReference type="GO" id="GO:0004470">
    <property type="term" value="F:malic enzyme activity"/>
    <property type="evidence" value="ECO:0007669"/>
    <property type="project" value="InterPro"/>
</dbReference>
<reference evidence="11" key="1">
    <citation type="submission" date="2015-10" db="EMBL/GenBank/DDBJ databases">
        <title>Complete Genome Sequence of Aeromonas schubertii strain WL1483.</title>
        <authorList>
            <person name="Liu L."/>
        </authorList>
    </citation>
    <scope>NUCLEOTIDE SEQUENCE [LARGE SCALE GENOMIC DNA]</scope>
    <source>
        <strain evidence="11">WL1483</strain>
    </source>
</reference>
<organism evidence="10 11">
    <name type="scientific">Aeromonas schubertii</name>
    <dbReference type="NCBI Taxonomy" id="652"/>
    <lineage>
        <taxon>Bacteria</taxon>
        <taxon>Pseudomonadati</taxon>
        <taxon>Pseudomonadota</taxon>
        <taxon>Gammaproteobacteria</taxon>
        <taxon>Aeromonadales</taxon>
        <taxon>Aeromonadaceae</taxon>
        <taxon>Aeromonas</taxon>
    </lineage>
</organism>
<name>A0A0S2SEL1_9GAMM</name>
<protein>
    <submittedName>
        <fullName evidence="10">Malate dehydrogenase</fullName>
    </submittedName>
</protein>
<proteinExistence type="inferred from homology"/>
<keyword evidence="2" id="KW-0560">Oxidoreductase</keyword>
<dbReference type="SUPFAM" id="SSF53223">
    <property type="entry name" value="Aminoacid dehydrogenase-like, N-terminal domain"/>
    <property type="match status" value="1"/>
</dbReference>
<feature type="binding site" evidence="6">
    <location>
        <position position="224"/>
    </location>
    <ligand>
        <name>a divalent metal cation</name>
        <dbReference type="ChEBI" id="CHEBI:60240"/>
    </ligand>
</feature>
<dbReference type="PRINTS" id="PR00072">
    <property type="entry name" value="MALOXRDTASE"/>
</dbReference>
<feature type="domain" description="Malic enzyme N-terminal" evidence="9">
    <location>
        <begin position="59"/>
        <end position="238"/>
    </location>
</feature>
<comment type="similarity">
    <text evidence="1 7">Belongs to the malic enzymes family.</text>
</comment>
<dbReference type="Gene3D" id="3.40.50.720">
    <property type="entry name" value="NAD(P)-binding Rossmann-like Domain"/>
    <property type="match status" value="1"/>
</dbReference>
<evidence type="ECO:0000256" key="3">
    <source>
        <dbReference type="ARBA" id="ARBA00023027"/>
    </source>
</evidence>
<dbReference type="PIRSF" id="PIRSF000106">
    <property type="entry name" value="ME"/>
    <property type="match status" value="1"/>
</dbReference>
<dbReference type="AlphaFoldDB" id="A0A0S2SEL1"/>
<evidence type="ECO:0000313" key="10">
    <source>
        <dbReference type="EMBL" id="ALP40139.1"/>
    </source>
</evidence>
<evidence type="ECO:0000259" key="8">
    <source>
        <dbReference type="SMART" id="SM00919"/>
    </source>
</evidence>
<evidence type="ECO:0000259" key="9">
    <source>
        <dbReference type="SMART" id="SM01274"/>
    </source>
</evidence>
<dbReference type="GO" id="GO:0016616">
    <property type="term" value="F:oxidoreductase activity, acting on the CH-OH group of donors, NAD or NADP as acceptor"/>
    <property type="evidence" value="ECO:0007669"/>
    <property type="project" value="InterPro"/>
</dbReference>
<dbReference type="Proteomes" id="UP000058114">
    <property type="component" value="Chromosome"/>
</dbReference>
<dbReference type="PANTHER" id="PTHR23406:SF34">
    <property type="entry name" value="NAD-DEPENDENT MALIC ENZYME, MITOCHONDRIAL"/>
    <property type="match status" value="1"/>
</dbReference>
<evidence type="ECO:0000256" key="6">
    <source>
        <dbReference type="PIRSR" id="PIRSR000106-3"/>
    </source>
</evidence>
<dbReference type="PANTHER" id="PTHR23406">
    <property type="entry name" value="MALIC ENZYME-RELATED"/>
    <property type="match status" value="1"/>
</dbReference>
<feature type="binding site" evidence="6">
    <location>
        <position position="223"/>
    </location>
    <ligand>
        <name>a divalent metal cation</name>
        <dbReference type="ChEBI" id="CHEBI:60240"/>
    </ligand>
</feature>
<dbReference type="InterPro" id="IPR001891">
    <property type="entry name" value="Malic_OxRdtase"/>
</dbReference>
<dbReference type="InterPro" id="IPR012302">
    <property type="entry name" value="Malic_NAD-bd"/>
</dbReference>
<feature type="active site" description="Proton donor" evidence="4">
    <location>
        <position position="82"/>
    </location>
</feature>
<dbReference type="GO" id="GO:0051287">
    <property type="term" value="F:NAD binding"/>
    <property type="evidence" value="ECO:0007669"/>
    <property type="project" value="InterPro"/>
</dbReference>
<dbReference type="Gene3D" id="3.40.50.10380">
    <property type="entry name" value="Malic enzyme, N-terminal domain"/>
    <property type="match status" value="1"/>
</dbReference>
<feature type="domain" description="Malic enzyme NAD-binding" evidence="8">
    <location>
        <begin position="248"/>
        <end position="488"/>
    </location>
</feature>
<dbReference type="PATRIC" id="fig|652.5.peg.941"/>
<feature type="binding site" evidence="5">
    <location>
        <position position="379"/>
    </location>
    <ligand>
        <name>(S)-malate</name>
        <dbReference type="ChEBI" id="CHEBI:15589"/>
    </ligand>
</feature>
<dbReference type="InterPro" id="IPR046346">
    <property type="entry name" value="Aminoacid_DH-like_N_sf"/>
</dbReference>
<feature type="binding site" evidence="6">
    <location>
        <position position="247"/>
    </location>
    <ligand>
        <name>a divalent metal cation</name>
        <dbReference type="ChEBI" id="CHEBI:60240"/>
    </ligand>
</feature>
<dbReference type="Pfam" id="PF00390">
    <property type="entry name" value="malic"/>
    <property type="match status" value="1"/>
</dbReference>
<gene>
    <name evidence="10" type="primary">maeA</name>
    <name evidence="10" type="ORF">WL1483_720</name>
</gene>
<dbReference type="SMART" id="SM00919">
    <property type="entry name" value="Malic_M"/>
    <property type="match status" value="1"/>
</dbReference>
<dbReference type="InterPro" id="IPR036291">
    <property type="entry name" value="NAD(P)-bd_dom_sf"/>
</dbReference>
<feature type="binding site" evidence="5">
    <location>
        <position position="134"/>
    </location>
    <ligand>
        <name>(S)-malate</name>
        <dbReference type="ChEBI" id="CHEBI:15589"/>
    </ligand>
</feature>